<dbReference type="InterPro" id="IPR041090">
    <property type="entry name" value="DUF5578"/>
</dbReference>
<reference evidence="3" key="1">
    <citation type="submission" date="2014-09" db="EMBL/GenBank/DDBJ databases">
        <authorList>
            <person name="Sharma Rahul"/>
            <person name="Thines Marco"/>
        </authorList>
    </citation>
    <scope>NUCLEOTIDE SEQUENCE [LARGE SCALE GENOMIC DNA]</scope>
</reference>
<feature type="compositionally biased region" description="Basic residues" evidence="1">
    <location>
        <begin position="83"/>
        <end position="107"/>
    </location>
</feature>
<accession>A0A0P1AIU4</accession>
<feature type="compositionally biased region" description="Basic and acidic residues" evidence="1">
    <location>
        <begin position="159"/>
        <end position="171"/>
    </location>
</feature>
<feature type="compositionally biased region" description="Basic residues" evidence="1">
    <location>
        <begin position="172"/>
        <end position="200"/>
    </location>
</feature>
<dbReference type="OrthoDB" id="278163at2759"/>
<name>A0A0P1AIU4_PLAHL</name>
<protein>
    <submittedName>
        <fullName evidence="2">Uncharacterized protein</fullName>
    </submittedName>
</protein>
<keyword evidence="3" id="KW-1185">Reference proteome</keyword>
<feature type="region of interest" description="Disordered" evidence="1">
    <location>
        <begin position="83"/>
        <end position="204"/>
    </location>
</feature>
<dbReference type="GeneID" id="36405987"/>
<proteinExistence type="predicted"/>
<evidence type="ECO:0000313" key="2">
    <source>
        <dbReference type="EMBL" id="CEG40748.1"/>
    </source>
</evidence>
<feature type="compositionally biased region" description="Basic and acidic residues" evidence="1">
    <location>
        <begin position="120"/>
        <end position="130"/>
    </location>
</feature>
<dbReference type="EMBL" id="CCYD01000523">
    <property type="protein sequence ID" value="CEG40748.1"/>
    <property type="molecule type" value="Genomic_DNA"/>
</dbReference>
<dbReference type="Proteomes" id="UP000054928">
    <property type="component" value="Unassembled WGS sequence"/>
</dbReference>
<dbReference type="PANTHER" id="PTHR34258">
    <property type="entry name" value="ARMADILLO-LIKE HELICAL DOMAIN CONTAINING PROTEIN 1"/>
    <property type="match status" value="1"/>
</dbReference>
<dbReference type="PANTHER" id="PTHR34258:SF1">
    <property type="entry name" value="ARMADILLO-LIKE HELICAL DOMAIN CONTAINING PROTEIN 1"/>
    <property type="match status" value="1"/>
</dbReference>
<dbReference type="AlphaFoldDB" id="A0A0P1AIU4"/>
<evidence type="ECO:0000313" key="3">
    <source>
        <dbReference type="Proteomes" id="UP000054928"/>
    </source>
</evidence>
<dbReference type="OMA" id="KMSRQCK"/>
<dbReference type="RefSeq" id="XP_024577117.1">
    <property type="nucleotide sequence ID" value="XM_024726440.1"/>
</dbReference>
<evidence type="ECO:0000256" key="1">
    <source>
        <dbReference type="SAM" id="MobiDB-lite"/>
    </source>
</evidence>
<sequence length="777" mass="91684">MSTTGLRNWRGEIIGPKTIQPLNDENQRLPSAVTDSASGPSLVVHERKKNMSMSNISKEKGVTSIKVLCKDEFGRDVLELKHKHNHSKGDRKHLKHFSSKSRSRSTQRHTMNTLPPPDPYRPHLDEDRGRRIQQHRHQPNQSQRRDKRDRSRYRGHSQRCRDRKDRLDSYQRYHRQSFSRSRSRSRGRRRRRSRSSRSHQIRLSTSVERQWTHNAFSTRSPSPPRSVNPLYRPEPETWLIDSIFSSFMSTLLHDWDKGSNSKRKKLLKWFYSHFHSNRDRDRLLELKFGADIALFLPRLLAWMQKTSASEIPCTLIACQTTQKSTVAQCFALSEQVACLSVFIDSVYVHHYYQEFQYAEGLEIVLKIVAIEGNKFESQKPLVSLRNREILLCIILRISKMSRQCKKEISSRNGEFAVLHGVLASGDNNDWNLESRVWTLCRQILLEQLVENILSIDRTHEVVVFMLQSSIMRLQLFGAQILRSIISKDSFSFNFEYRQRNEMKLVPLCVSLLKATDVYLQHENTEILLELLHSKHLQDVILKTLVHVIEDSARDQNARVEERFVSIEETKEYETYAHLHAPFFQVSQAMNYIIKSNRSLLPAVVNKYDLLTPFAFVLVIERSHSLKWYAAATNLSFIFSHYFKGVAVQLCDLFEISNDELLKWKDKQDINDVMFAEFLLGDPTRRKYLIYRFYQRGWYRPLLSRKHFDADWILHDIEHYIEITTRDYIPQLQSHKYVGESEEESEEMVKREHCFRSQLQHHFALFSPRRTSQCDSYH</sequence>
<organism evidence="2 3">
    <name type="scientific">Plasmopara halstedii</name>
    <name type="common">Downy mildew of sunflower</name>
    <dbReference type="NCBI Taxonomy" id="4781"/>
    <lineage>
        <taxon>Eukaryota</taxon>
        <taxon>Sar</taxon>
        <taxon>Stramenopiles</taxon>
        <taxon>Oomycota</taxon>
        <taxon>Peronosporomycetes</taxon>
        <taxon>Peronosporales</taxon>
        <taxon>Peronosporaceae</taxon>
        <taxon>Plasmopara</taxon>
    </lineage>
</organism>